<dbReference type="EMBL" id="QNVI01000019">
    <property type="protein sequence ID" value="TDA39838.1"/>
    <property type="molecule type" value="Genomic_DNA"/>
</dbReference>
<proteinExistence type="inferred from homology"/>
<comment type="similarity">
    <text evidence="1">Belongs to the 4-oxalocrotonate tautomerase family.</text>
</comment>
<organism evidence="4 6">
    <name type="scientific">Thermoproteota archaeon</name>
    <dbReference type="NCBI Taxonomy" id="2056631"/>
    <lineage>
        <taxon>Archaea</taxon>
        <taxon>Thermoproteota</taxon>
    </lineage>
</organism>
<evidence type="ECO:0000313" key="7">
    <source>
        <dbReference type="Proteomes" id="UP000317265"/>
    </source>
</evidence>
<protein>
    <submittedName>
        <fullName evidence="4">4-oxalocrotonate tautomerase</fullName>
    </submittedName>
</protein>
<dbReference type="GO" id="GO:0016853">
    <property type="term" value="F:isomerase activity"/>
    <property type="evidence" value="ECO:0007669"/>
    <property type="project" value="UniProtKB-KW"/>
</dbReference>
<dbReference type="Proteomes" id="UP000316080">
    <property type="component" value="Unassembled WGS sequence"/>
</dbReference>
<dbReference type="InterPro" id="IPR014347">
    <property type="entry name" value="Tautomerase/MIF_sf"/>
</dbReference>
<sequence>MPVVCVYVWKGFSDIAKRKTIEGITKVFTDLGIPKEAVEVIIIEVPKESWGIAGLPASEKLREVSTP</sequence>
<gene>
    <name evidence="5" type="ORF">DSO09_01690</name>
    <name evidence="4" type="ORF">EF809_04975</name>
</gene>
<evidence type="ECO:0000313" key="5">
    <source>
        <dbReference type="EMBL" id="TDA39838.1"/>
    </source>
</evidence>
<dbReference type="PANTHER" id="PTHR35530:SF2">
    <property type="entry name" value="BSL4019 PROTEIN"/>
    <property type="match status" value="1"/>
</dbReference>
<dbReference type="AlphaFoldDB" id="A0A520KER6"/>
<evidence type="ECO:0000259" key="3">
    <source>
        <dbReference type="Pfam" id="PF01361"/>
    </source>
</evidence>
<evidence type="ECO:0000256" key="1">
    <source>
        <dbReference type="ARBA" id="ARBA00006723"/>
    </source>
</evidence>
<feature type="domain" description="4-oxalocrotonate tautomerase-like" evidence="3">
    <location>
        <begin position="2"/>
        <end position="56"/>
    </location>
</feature>
<dbReference type="PANTHER" id="PTHR35530">
    <property type="entry name" value="TAUTOMERASE-RELATED"/>
    <property type="match status" value="1"/>
</dbReference>
<evidence type="ECO:0000256" key="2">
    <source>
        <dbReference type="ARBA" id="ARBA00023235"/>
    </source>
</evidence>
<dbReference type="EMBL" id="RXIH01000040">
    <property type="protein sequence ID" value="RZN55605.1"/>
    <property type="molecule type" value="Genomic_DNA"/>
</dbReference>
<evidence type="ECO:0000313" key="4">
    <source>
        <dbReference type="EMBL" id="RZN55605.1"/>
    </source>
</evidence>
<dbReference type="SUPFAM" id="SSF55331">
    <property type="entry name" value="Tautomerase/MIF"/>
    <property type="match status" value="1"/>
</dbReference>
<evidence type="ECO:0000313" key="6">
    <source>
        <dbReference type="Proteomes" id="UP000316080"/>
    </source>
</evidence>
<dbReference type="InterPro" id="IPR004370">
    <property type="entry name" value="4-OT-like_dom"/>
</dbReference>
<dbReference type="Pfam" id="PF01361">
    <property type="entry name" value="Tautomerase"/>
    <property type="match status" value="1"/>
</dbReference>
<reference evidence="5 7" key="1">
    <citation type="journal article" date="2019" name="Nat. Microbiol.">
        <title>Expanding anaerobic alkane metabolism in the domain of Archaea.</title>
        <authorList>
            <person name="Wang Y."/>
            <person name="Wegener G."/>
            <person name="Hou J."/>
            <person name="Wang F."/>
            <person name="Xiao X."/>
        </authorList>
    </citation>
    <scope>NUCLEOTIDE SEQUENCE [LARGE SCALE GENOMIC DNA]</scope>
    <source>
        <strain evidence="5">WYZ-LMO11</strain>
    </source>
</reference>
<reference evidence="4 6" key="2">
    <citation type="journal article" date="2019" name="Nat. Microbiol.">
        <title>Wide diversity of methane and short-chain alkane metabolisms in uncultured archaea.</title>
        <authorList>
            <person name="Borrel G."/>
            <person name="Adam P.S."/>
            <person name="McKay L.J."/>
            <person name="Chen L.X."/>
            <person name="Sierra-Garcia I.N."/>
            <person name="Sieber C.M."/>
            <person name="Letourneur Q."/>
            <person name="Ghozlane A."/>
            <person name="Andersen G.L."/>
            <person name="Li W.J."/>
            <person name="Hallam S.J."/>
            <person name="Muyzer G."/>
            <person name="de Oliveira V.M."/>
            <person name="Inskeep W.P."/>
            <person name="Banfield J.F."/>
            <person name="Gribaldo S."/>
        </authorList>
    </citation>
    <scope>NUCLEOTIDE SEQUENCE [LARGE SCALE GENOMIC DNA]</scope>
    <source>
        <strain evidence="4">Verst-YHS</strain>
    </source>
</reference>
<dbReference type="Gene3D" id="3.30.429.10">
    <property type="entry name" value="Macrophage Migration Inhibitory Factor"/>
    <property type="match status" value="1"/>
</dbReference>
<name>A0A520KER6_9CREN</name>
<keyword evidence="2" id="KW-0413">Isomerase</keyword>
<accession>A0A520KER6</accession>
<comment type="caution">
    <text evidence="4">The sequence shown here is derived from an EMBL/GenBank/DDBJ whole genome shotgun (WGS) entry which is preliminary data.</text>
</comment>
<dbReference type="Proteomes" id="UP000317265">
    <property type="component" value="Unassembled WGS sequence"/>
</dbReference>